<gene>
    <name evidence="1" type="ORF">HID58_086040</name>
</gene>
<dbReference type="SUPFAM" id="SSF48576">
    <property type="entry name" value="Terpenoid synthases"/>
    <property type="match status" value="1"/>
</dbReference>
<protein>
    <submittedName>
        <fullName evidence="1">Uncharacterized protein</fullName>
    </submittedName>
</protein>
<accession>A0ABQ7XP76</accession>
<name>A0ABQ7XP76_BRANA</name>
<dbReference type="EMBL" id="JAGKQM010000019">
    <property type="protein sequence ID" value="KAH0857779.1"/>
    <property type="molecule type" value="Genomic_DNA"/>
</dbReference>
<proteinExistence type="predicted"/>
<sequence>MSPARSIVIRSNNGVTEEETFRKLYQMVAGVEFLKTVNVPHKLLHVVIDGLRMMNVAYVKDDEFTRPSGKLKSYITPFIFENLV</sequence>
<keyword evidence="2" id="KW-1185">Reference proteome</keyword>
<dbReference type="Gene3D" id="1.10.600.10">
    <property type="entry name" value="Farnesyl Diphosphate Synthase"/>
    <property type="match status" value="1"/>
</dbReference>
<dbReference type="Proteomes" id="UP000824890">
    <property type="component" value="Unassembled WGS sequence"/>
</dbReference>
<evidence type="ECO:0000313" key="1">
    <source>
        <dbReference type="EMBL" id="KAH0857779.1"/>
    </source>
</evidence>
<organism evidence="1 2">
    <name type="scientific">Brassica napus</name>
    <name type="common">Rape</name>
    <dbReference type="NCBI Taxonomy" id="3708"/>
    <lineage>
        <taxon>Eukaryota</taxon>
        <taxon>Viridiplantae</taxon>
        <taxon>Streptophyta</taxon>
        <taxon>Embryophyta</taxon>
        <taxon>Tracheophyta</taxon>
        <taxon>Spermatophyta</taxon>
        <taxon>Magnoliopsida</taxon>
        <taxon>eudicotyledons</taxon>
        <taxon>Gunneridae</taxon>
        <taxon>Pentapetalae</taxon>
        <taxon>rosids</taxon>
        <taxon>malvids</taxon>
        <taxon>Brassicales</taxon>
        <taxon>Brassicaceae</taxon>
        <taxon>Brassiceae</taxon>
        <taxon>Brassica</taxon>
    </lineage>
</organism>
<comment type="caution">
    <text evidence="1">The sequence shown here is derived from an EMBL/GenBank/DDBJ whole genome shotgun (WGS) entry which is preliminary data.</text>
</comment>
<reference evidence="1 2" key="1">
    <citation type="submission" date="2021-05" db="EMBL/GenBank/DDBJ databases">
        <title>Genome Assembly of Synthetic Allotetraploid Brassica napus Reveals Homoeologous Exchanges between Subgenomes.</title>
        <authorList>
            <person name="Davis J.T."/>
        </authorList>
    </citation>
    <scope>NUCLEOTIDE SEQUENCE [LARGE SCALE GENOMIC DNA]</scope>
    <source>
        <strain evidence="2">cv. Da-Ae</strain>
        <tissue evidence="1">Seedling</tissue>
    </source>
</reference>
<dbReference type="InterPro" id="IPR008949">
    <property type="entry name" value="Isoprenoid_synthase_dom_sf"/>
</dbReference>
<evidence type="ECO:0000313" key="2">
    <source>
        <dbReference type="Proteomes" id="UP000824890"/>
    </source>
</evidence>